<evidence type="ECO:0000313" key="3">
    <source>
        <dbReference type="Proteomes" id="UP000199647"/>
    </source>
</evidence>
<dbReference type="EMBL" id="FOFG01000002">
    <property type="protein sequence ID" value="SEP97382.1"/>
    <property type="molecule type" value="Genomic_DNA"/>
</dbReference>
<feature type="transmembrane region" description="Helical" evidence="1">
    <location>
        <begin position="68"/>
        <end position="87"/>
    </location>
</feature>
<name>A0A1H9C893_9HYPH</name>
<keyword evidence="1" id="KW-0813">Transport</keyword>
<dbReference type="HAMAP" id="MF_02088">
    <property type="entry name" value="Q_prec_transport"/>
    <property type="match status" value="1"/>
</dbReference>
<dbReference type="GO" id="GO:0022857">
    <property type="term" value="F:transmembrane transporter activity"/>
    <property type="evidence" value="ECO:0007669"/>
    <property type="project" value="UniProtKB-UniRule"/>
</dbReference>
<dbReference type="InterPro" id="IPR003744">
    <property type="entry name" value="YhhQ"/>
</dbReference>
<keyword evidence="1" id="KW-0472">Membrane</keyword>
<feature type="transmembrane region" description="Helical" evidence="1">
    <location>
        <begin position="132"/>
        <end position="152"/>
    </location>
</feature>
<keyword evidence="1" id="KW-0997">Cell inner membrane</keyword>
<sequence>MSDKKSGIAVAIVAMAIVVVLSNILVQHPLHARLGRIDLAGILTWGAFSYPLAFLVNDLTNRIYGPKAARRVVYVGFAVAVVLSVFVSAPRVAIASGCGFLAGQLTDIGLFNRLRQTRWWKAPAASSLAGSLVDTVVFFSLAFAPVFFVLGANDTFAAESAPLFGVYPVSAPRWISWALGDFSVKVLIDVLALVPYRVIIGSILPRRQSVA</sequence>
<proteinExistence type="inferred from homology"/>
<comment type="similarity">
    <text evidence="1">Belongs to the vitamin uptake transporter (VUT/ECF) (TC 2.A.88) family. Q precursor transporter subfamily.</text>
</comment>
<evidence type="ECO:0000313" key="2">
    <source>
        <dbReference type="EMBL" id="SEP97382.1"/>
    </source>
</evidence>
<keyword evidence="3" id="KW-1185">Reference proteome</keyword>
<dbReference type="AlphaFoldDB" id="A0A1H9C893"/>
<dbReference type="OrthoDB" id="7065604at2"/>
<keyword evidence="1" id="KW-1003">Cell membrane</keyword>
<dbReference type="NCBIfam" id="TIGR00697">
    <property type="entry name" value="queuosine precursor transporter"/>
    <property type="match status" value="2"/>
</dbReference>
<feature type="transmembrane region" description="Helical" evidence="1">
    <location>
        <begin position="7"/>
        <end position="25"/>
    </location>
</feature>
<reference evidence="2 3" key="1">
    <citation type="submission" date="2016-10" db="EMBL/GenBank/DDBJ databases">
        <authorList>
            <person name="de Groot N.N."/>
        </authorList>
    </citation>
    <scope>NUCLEOTIDE SEQUENCE [LARGE SCALE GENOMIC DNA]</scope>
    <source>
        <strain evidence="2 3">A52C2</strain>
    </source>
</reference>
<organism evidence="2 3">
    <name type="scientific">Faunimonas pinastri</name>
    <dbReference type="NCBI Taxonomy" id="1855383"/>
    <lineage>
        <taxon>Bacteria</taxon>
        <taxon>Pseudomonadati</taxon>
        <taxon>Pseudomonadota</taxon>
        <taxon>Alphaproteobacteria</taxon>
        <taxon>Hyphomicrobiales</taxon>
        <taxon>Afifellaceae</taxon>
        <taxon>Faunimonas</taxon>
    </lineage>
</organism>
<dbReference type="GO" id="GO:0005886">
    <property type="term" value="C:plasma membrane"/>
    <property type="evidence" value="ECO:0007669"/>
    <property type="project" value="UniProtKB-SubCell"/>
</dbReference>
<gene>
    <name evidence="2" type="ORF">SAMN05216548_10279</name>
</gene>
<comment type="subcellular location">
    <subcellularLocation>
        <location evidence="1">Cell inner membrane</location>
        <topology evidence="1">Multi-pass membrane protein</topology>
    </subcellularLocation>
</comment>
<dbReference type="PANTHER" id="PTHR34300:SF1">
    <property type="entry name" value="QUEUOSINE PRECURSOR TRANSPORTER"/>
    <property type="match status" value="1"/>
</dbReference>
<dbReference type="Pfam" id="PF02592">
    <property type="entry name" value="Vut_1"/>
    <property type="match status" value="1"/>
</dbReference>
<keyword evidence="1" id="KW-0812">Transmembrane</keyword>
<dbReference type="STRING" id="1855383.SAMN05216548_10279"/>
<dbReference type="PANTHER" id="PTHR34300">
    <property type="entry name" value="QUEUOSINE PRECURSOR TRANSPORTER-RELATED"/>
    <property type="match status" value="1"/>
</dbReference>
<protein>
    <recommendedName>
        <fullName evidence="1">Probable queuosine precursor transporter</fullName>
        <shortName evidence="1">Q precursor transporter</shortName>
    </recommendedName>
</protein>
<keyword evidence="1" id="KW-1133">Transmembrane helix</keyword>
<accession>A0A1H9C893</accession>
<dbReference type="Proteomes" id="UP000199647">
    <property type="component" value="Unassembled WGS sequence"/>
</dbReference>
<evidence type="ECO:0000256" key="1">
    <source>
        <dbReference type="HAMAP-Rule" id="MF_02088"/>
    </source>
</evidence>
<feature type="transmembrane region" description="Helical" evidence="1">
    <location>
        <begin position="37"/>
        <end position="56"/>
    </location>
</feature>
<dbReference type="RefSeq" id="WP_092495266.1">
    <property type="nucleotide sequence ID" value="NZ_FOFG01000002.1"/>
</dbReference>
<comment type="function">
    <text evidence="1">Involved in the import of queuosine (Q) precursors, required for Q precursor salvage.</text>
</comment>